<dbReference type="Pfam" id="PF23584">
    <property type="entry name" value="DUF7136"/>
    <property type="match status" value="1"/>
</dbReference>
<dbReference type="InterPro" id="IPR055560">
    <property type="entry name" value="DUF7136"/>
</dbReference>
<feature type="signal peptide" evidence="2">
    <location>
        <begin position="1"/>
        <end position="25"/>
    </location>
</feature>
<evidence type="ECO:0000313" key="5">
    <source>
        <dbReference type="Proteomes" id="UP001642406"/>
    </source>
</evidence>
<evidence type="ECO:0000259" key="3">
    <source>
        <dbReference type="Pfam" id="PF23584"/>
    </source>
</evidence>
<name>A0ABP0CII1_9PEZI</name>
<accession>A0ABP0CII1</accession>
<dbReference type="EMBL" id="CAWUHC010000098">
    <property type="protein sequence ID" value="CAK7231909.1"/>
    <property type="molecule type" value="Genomic_DNA"/>
</dbReference>
<keyword evidence="5" id="KW-1185">Reference proteome</keyword>
<organism evidence="4 5">
    <name type="scientific">Sporothrix bragantina</name>
    <dbReference type="NCBI Taxonomy" id="671064"/>
    <lineage>
        <taxon>Eukaryota</taxon>
        <taxon>Fungi</taxon>
        <taxon>Dikarya</taxon>
        <taxon>Ascomycota</taxon>
        <taxon>Pezizomycotina</taxon>
        <taxon>Sordariomycetes</taxon>
        <taxon>Sordariomycetidae</taxon>
        <taxon>Ophiostomatales</taxon>
        <taxon>Ophiostomataceae</taxon>
        <taxon>Sporothrix</taxon>
    </lineage>
</organism>
<comment type="caution">
    <text evidence="4">The sequence shown here is derived from an EMBL/GenBank/DDBJ whole genome shotgun (WGS) entry which is preliminary data.</text>
</comment>
<evidence type="ECO:0000256" key="2">
    <source>
        <dbReference type="SAM" id="SignalP"/>
    </source>
</evidence>
<keyword evidence="1" id="KW-1133">Transmembrane helix</keyword>
<feature type="domain" description="DUF7136" evidence="3">
    <location>
        <begin position="63"/>
        <end position="296"/>
    </location>
</feature>
<protein>
    <recommendedName>
        <fullName evidence="3">DUF7136 domain-containing protein</fullName>
    </recommendedName>
</protein>
<feature type="transmembrane region" description="Helical" evidence="1">
    <location>
        <begin position="317"/>
        <end position="339"/>
    </location>
</feature>
<feature type="chain" id="PRO_5046770290" description="DUF7136 domain-containing protein" evidence="2">
    <location>
        <begin position="26"/>
        <end position="340"/>
    </location>
</feature>
<gene>
    <name evidence="4" type="ORF">SBRCBS47491_008089</name>
</gene>
<evidence type="ECO:0000256" key="1">
    <source>
        <dbReference type="SAM" id="Phobius"/>
    </source>
</evidence>
<evidence type="ECO:0000313" key="4">
    <source>
        <dbReference type="EMBL" id="CAK7231909.1"/>
    </source>
</evidence>
<reference evidence="4 5" key="1">
    <citation type="submission" date="2024-01" db="EMBL/GenBank/DDBJ databases">
        <authorList>
            <person name="Allen C."/>
            <person name="Tagirdzhanova G."/>
        </authorList>
    </citation>
    <scope>NUCLEOTIDE SEQUENCE [LARGE SCALE GENOMIC DNA]</scope>
</reference>
<proteinExistence type="predicted"/>
<keyword evidence="1" id="KW-0812">Transmembrane</keyword>
<keyword evidence="1" id="KW-0472">Membrane</keyword>
<sequence>MAGLTLRRVLTPLLPVACLAGLAVASPEPALGLDTTFDLTKRAVTGNGPLSNANGTDDASLLNIEIDVIFPRNESYAQTEILPIAISVQGISALQGTDFDLIWDVNIYDPAESDVLHDHLDGGLFKVDNTLPASSTNDTNATVFVAYTNITSWINKLNSTDHLVLMVGAGWNFTGLCDSRIYGGFVLDQSIFQVKSDAQLAARPDNATLSIDTALAQEPDCPDFAMIISAYPTSTTETGYYMQSQTEVYTYTTCSSYVGYDTDTTDAKPCAATVGPDARSAIGSLASSWATSASLSSASASAASAAPASTKSTSTNAAAATALPLTPALAAVAAVYCIVY</sequence>
<dbReference type="Proteomes" id="UP001642406">
    <property type="component" value="Unassembled WGS sequence"/>
</dbReference>
<keyword evidence="2" id="KW-0732">Signal</keyword>